<dbReference type="Pfam" id="PF07223">
    <property type="entry name" value="DUF1421"/>
    <property type="match status" value="1"/>
</dbReference>
<evidence type="ECO:0000259" key="2">
    <source>
        <dbReference type="PROSITE" id="PS50030"/>
    </source>
</evidence>
<feature type="domain" description="UBA" evidence="2">
    <location>
        <begin position="415"/>
        <end position="466"/>
    </location>
</feature>
<feature type="compositionally biased region" description="Low complexity" evidence="1">
    <location>
        <begin position="324"/>
        <end position="333"/>
    </location>
</feature>
<feature type="compositionally biased region" description="Polar residues" evidence="1">
    <location>
        <begin position="45"/>
        <end position="69"/>
    </location>
</feature>
<dbReference type="InterPro" id="IPR015940">
    <property type="entry name" value="UBA"/>
</dbReference>
<dbReference type="PANTHER" id="PTHR31805:SF14">
    <property type="entry name" value="RECEPTOR-LIKE KINASE, PUTATIVE (DUF1421)-RELATED"/>
    <property type="match status" value="1"/>
</dbReference>
<feature type="compositionally biased region" description="Basic and acidic residues" evidence="1">
    <location>
        <begin position="24"/>
        <end position="36"/>
    </location>
</feature>
<evidence type="ECO:0000313" key="4">
    <source>
        <dbReference type="RefSeq" id="XP_010435634.1"/>
    </source>
</evidence>
<feature type="compositionally biased region" description="Polar residues" evidence="1">
    <location>
        <begin position="1"/>
        <end position="20"/>
    </location>
</feature>
<dbReference type="InterPro" id="IPR010820">
    <property type="entry name" value="DUF1421"/>
</dbReference>
<dbReference type="GeneID" id="104719408"/>
<feature type="region of interest" description="Disordered" evidence="1">
    <location>
        <begin position="193"/>
        <end position="423"/>
    </location>
</feature>
<evidence type="ECO:0000256" key="1">
    <source>
        <dbReference type="SAM" id="MobiDB-lite"/>
    </source>
</evidence>
<evidence type="ECO:0000313" key="3">
    <source>
        <dbReference type="Proteomes" id="UP000694864"/>
    </source>
</evidence>
<accession>A0ABM0U4D5</accession>
<dbReference type="RefSeq" id="XP_010435634.1">
    <property type="nucleotide sequence ID" value="XM_010437332.2"/>
</dbReference>
<dbReference type="PANTHER" id="PTHR31805">
    <property type="entry name" value="RECEPTOR-LIKE KINASE, PUTATIVE (DUF1421)-RELATED"/>
    <property type="match status" value="1"/>
</dbReference>
<keyword evidence="3" id="KW-1185">Reference proteome</keyword>
<name>A0ABM0U4D5_CAMSA</name>
<feature type="region of interest" description="Disordered" evidence="1">
    <location>
        <begin position="1"/>
        <end position="69"/>
    </location>
</feature>
<feature type="compositionally biased region" description="Low complexity" evidence="1">
    <location>
        <begin position="237"/>
        <end position="264"/>
    </location>
</feature>
<protein>
    <submittedName>
        <fullName evidence="4">Proline-rich receptor-like protein kinase PERK9</fullName>
    </submittedName>
</protein>
<reference evidence="3" key="1">
    <citation type="journal article" date="2014" name="Nat. Commun.">
        <title>The emerging biofuel crop Camelina sativa retains a highly undifferentiated hexaploid genome structure.</title>
        <authorList>
            <person name="Kagale S."/>
            <person name="Koh C."/>
            <person name="Nixon J."/>
            <person name="Bollina V."/>
            <person name="Clarke W.E."/>
            <person name="Tuteja R."/>
            <person name="Spillane C."/>
            <person name="Robinson S.J."/>
            <person name="Links M.G."/>
            <person name="Clarke C."/>
            <person name="Higgins E.E."/>
            <person name="Huebert T."/>
            <person name="Sharpe A.G."/>
            <person name="Parkin I.A."/>
        </authorList>
    </citation>
    <scope>NUCLEOTIDE SEQUENCE [LARGE SCALE GENOMIC DNA]</scope>
    <source>
        <strain evidence="3">cv. DH55</strain>
    </source>
</reference>
<feature type="compositionally biased region" description="Polar residues" evidence="1">
    <location>
        <begin position="379"/>
        <end position="395"/>
    </location>
</feature>
<gene>
    <name evidence="4" type="primary">LOC104719408</name>
</gene>
<dbReference type="PROSITE" id="PS50030">
    <property type="entry name" value="UBA"/>
    <property type="match status" value="1"/>
</dbReference>
<organism evidence="3 4">
    <name type="scientific">Camelina sativa</name>
    <name type="common">False flax</name>
    <name type="synonym">Myagrum sativum</name>
    <dbReference type="NCBI Taxonomy" id="90675"/>
    <lineage>
        <taxon>Eukaryota</taxon>
        <taxon>Viridiplantae</taxon>
        <taxon>Streptophyta</taxon>
        <taxon>Embryophyta</taxon>
        <taxon>Tracheophyta</taxon>
        <taxon>Spermatophyta</taxon>
        <taxon>Magnoliopsida</taxon>
        <taxon>eudicotyledons</taxon>
        <taxon>Gunneridae</taxon>
        <taxon>Pentapetalae</taxon>
        <taxon>rosids</taxon>
        <taxon>malvids</taxon>
        <taxon>Brassicales</taxon>
        <taxon>Brassicaceae</taxon>
        <taxon>Camelineae</taxon>
        <taxon>Camelina</taxon>
    </lineage>
</organism>
<feature type="compositionally biased region" description="Pro residues" evidence="1">
    <location>
        <begin position="265"/>
        <end position="298"/>
    </location>
</feature>
<reference evidence="4" key="2">
    <citation type="submission" date="2025-08" db="UniProtKB">
        <authorList>
            <consortium name="RefSeq"/>
        </authorList>
    </citation>
    <scope>IDENTIFICATION</scope>
    <source>
        <tissue evidence="4">Leaf</tissue>
    </source>
</reference>
<proteinExistence type="predicted"/>
<feature type="compositionally biased region" description="Low complexity" evidence="1">
    <location>
        <begin position="352"/>
        <end position="371"/>
    </location>
</feature>
<sequence length="478" mass="51641">MSSRSGQFMDLSSSSPSTDFNDLLNDHHHNKQKEEIVPSYDFQPIRSTSAAPLSHSPSDLLGSTTTTSPKARVNWSSKGFGSLDSIEPSKLVPDDKAPYVSNTTTILSDIDSTVKKHVDTLLHVMEAVCARLTQLETRTLNLQNLVDDLKVSVDNTNDVKFTQLKTILLEVQSDVNLLKDKQDIVEAQPQLLKHQASKVDQHTKTHPLHGYDPNAHSPAPGVPMPQFPLTSFPQPPSSAASPSHPPSSQLLAQLPTQFSPQQAPYCPPPNQPPYQAPQTPMPHQPPYQSPSQQQPPPSLGYNKLEEQQPYRMQSYPPNPPLQQPPAGSAPSQQFYNPPKPQPSMYDGADGRSTSGFSSGYSSEPYPYTGSPVASAKPSHISSSGTGYPQLSSSRTLPHALPMASAVSSGGGSSSPRSESRVPIDDVIDRVTTMGFPRDQVRATVRKLTENGQAVDLNVVLDKLMNEGGAPPGGWSGGR</sequence>
<dbReference type="Proteomes" id="UP000694864">
    <property type="component" value="Chromosome 10"/>
</dbReference>